<dbReference type="PANTHER" id="PTHR24220:SF685">
    <property type="entry name" value="ABC TRANSPORTER RELATED"/>
    <property type="match status" value="1"/>
</dbReference>
<dbReference type="InterPro" id="IPR018449">
    <property type="entry name" value="NIL_domain"/>
</dbReference>
<dbReference type="InterPro" id="IPR017871">
    <property type="entry name" value="ABC_transporter-like_CS"/>
</dbReference>
<keyword evidence="9" id="KW-1185">Reference proteome</keyword>
<gene>
    <name evidence="8" type="ORF">BJP25_03055</name>
</gene>
<dbReference type="GO" id="GO:0006865">
    <property type="term" value="P:amino acid transport"/>
    <property type="evidence" value="ECO:0007669"/>
    <property type="project" value="UniProtKB-KW"/>
</dbReference>
<keyword evidence="4" id="KW-1278">Translocase</keyword>
<dbReference type="InterPro" id="IPR015854">
    <property type="entry name" value="ABC_transpr_LolD-like"/>
</dbReference>
<name>A0A1Q9LD96_9PSEU</name>
<dbReference type="Pfam" id="PF09383">
    <property type="entry name" value="NIL"/>
    <property type="match status" value="1"/>
</dbReference>
<protein>
    <submittedName>
        <fullName evidence="8">ABC transporter ATP-binding protein</fullName>
    </submittedName>
</protein>
<feature type="domain" description="ABC transporter" evidence="7">
    <location>
        <begin position="2"/>
        <end position="240"/>
    </location>
</feature>
<evidence type="ECO:0000256" key="2">
    <source>
        <dbReference type="ARBA" id="ARBA00022741"/>
    </source>
</evidence>
<keyword evidence="5" id="KW-0029">Amino-acid transport</keyword>
<dbReference type="RefSeq" id="WP_075978185.1">
    <property type="nucleotide sequence ID" value="NZ_MKQR01000028.1"/>
</dbReference>
<evidence type="ECO:0000256" key="6">
    <source>
        <dbReference type="ARBA" id="ARBA00023136"/>
    </source>
</evidence>
<evidence type="ECO:0000259" key="7">
    <source>
        <dbReference type="PROSITE" id="PS50893"/>
    </source>
</evidence>
<dbReference type="Gene3D" id="3.40.50.300">
    <property type="entry name" value="P-loop containing nucleotide triphosphate hydrolases"/>
    <property type="match status" value="1"/>
</dbReference>
<proteinExistence type="predicted"/>
<dbReference type="Proteomes" id="UP000186040">
    <property type="component" value="Unassembled WGS sequence"/>
</dbReference>
<evidence type="ECO:0000256" key="1">
    <source>
        <dbReference type="ARBA" id="ARBA00022475"/>
    </source>
</evidence>
<dbReference type="GO" id="GO:0005886">
    <property type="term" value="C:plasma membrane"/>
    <property type="evidence" value="ECO:0007669"/>
    <property type="project" value="TreeGrafter"/>
</dbReference>
<dbReference type="SUPFAM" id="SSF52540">
    <property type="entry name" value="P-loop containing nucleoside triphosphate hydrolases"/>
    <property type="match status" value="1"/>
</dbReference>
<dbReference type="GO" id="GO:0016887">
    <property type="term" value="F:ATP hydrolysis activity"/>
    <property type="evidence" value="ECO:0007669"/>
    <property type="project" value="InterPro"/>
</dbReference>
<keyword evidence="5" id="KW-0813">Transport</keyword>
<dbReference type="EMBL" id="MKQR01000028">
    <property type="protein sequence ID" value="OLR89975.1"/>
    <property type="molecule type" value="Genomic_DNA"/>
</dbReference>
<comment type="caution">
    <text evidence="8">The sequence shown here is derived from an EMBL/GenBank/DDBJ whole genome shotgun (WGS) entry which is preliminary data.</text>
</comment>
<sequence length="337" mass="34701">MITVENLSKTFQGDSGPVVALRDVTLDVPTGTITGVVGPTGSGKSTLARLLALQERPDSGVIRVDGYNTSGLDPRRLRAARRRIGVVRHGDLLAQRTAAGNIALPLEQAGVDGPQRREKVGRLLDLIGMTDKAAHYPEALSPGQLARVEVARALVGEPGLLLADDPTAGLDTDGAAGVLTVLDRARAELGATVLLATPDAGVVRRVADDVALLTDGQVTESGHLLSLIQDPTSAVAQALLPEVDAPKALRARHERLAEVVLVGFAAVGALLPEATSRFGTAISVVGGGMTRIGETPVARFLLGLSGAQADSALGWIAERGGKVAAHDAAPRQLVACA</sequence>
<evidence type="ECO:0000313" key="8">
    <source>
        <dbReference type="EMBL" id="OLR89975.1"/>
    </source>
</evidence>
<keyword evidence="6" id="KW-0472">Membrane</keyword>
<accession>A0A1Q9LD96</accession>
<organism evidence="8 9">
    <name type="scientific">Actinokineospora bangkokensis</name>
    <dbReference type="NCBI Taxonomy" id="1193682"/>
    <lineage>
        <taxon>Bacteria</taxon>
        <taxon>Bacillati</taxon>
        <taxon>Actinomycetota</taxon>
        <taxon>Actinomycetes</taxon>
        <taxon>Pseudonocardiales</taxon>
        <taxon>Pseudonocardiaceae</taxon>
        <taxon>Actinokineospora</taxon>
    </lineage>
</organism>
<dbReference type="AlphaFoldDB" id="A0A1Q9LD96"/>
<dbReference type="InterPro" id="IPR003439">
    <property type="entry name" value="ABC_transporter-like_ATP-bd"/>
</dbReference>
<dbReference type="PANTHER" id="PTHR24220">
    <property type="entry name" value="IMPORT ATP-BINDING PROTEIN"/>
    <property type="match status" value="1"/>
</dbReference>
<keyword evidence="1" id="KW-1003">Cell membrane</keyword>
<keyword evidence="2" id="KW-0547">Nucleotide-binding</keyword>
<dbReference type="PROSITE" id="PS00211">
    <property type="entry name" value="ABC_TRANSPORTER_1"/>
    <property type="match status" value="1"/>
</dbReference>
<dbReference type="STRING" id="1193682.BJP25_03055"/>
<keyword evidence="3 8" id="KW-0067">ATP-binding</keyword>
<dbReference type="SMART" id="SM00930">
    <property type="entry name" value="NIL"/>
    <property type="match status" value="1"/>
</dbReference>
<dbReference type="GO" id="GO:0005524">
    <property type="term" value="F:ATP binding"/>
    <property type="evidence" value="ECO:0007669"/>
    <property type="project" value="UniProtKB-KW"/>
</dbReference>
<dbReference type="InterPro" id="IPR045865">
    <property type="entry name" value="ACT-like_dom_sf"/>
</dbReference>
<dbReference type="SUPFAM" id="SSF55021">
    <property type="entry name" value="ACT-like"/>
    <property type="match status" value="1"/>
</dbReference>
<evidence type="ECO:0000256" key="4">
    <source>
        <dbReference type="ARBA" id="ARBA00022967"/>
    </source>
</evidence>
<evidence type="ECO:0000256" key="3">
    <source>
        <dbReference type="ARBA" id="ARBA00022840"/>
    </source>
</evidence>
<evidence type="ECO:0000313" key="9">
    <source>
        <dbReference type="Proteomes" id="UP000186040"/>
    </source>
</evidence>
<dbReference type="SMART" id="SM00382">
    <property type="entry name" value="AAA"/>
    <property type="match status" value="1"/>
</dbReference>
<dbReference type="OrthoDB" id="4398079at2"/>
<evidence type="ECO:0000256" key="5">
    <source>
        <dbReference type="ARBA" id="ARBA00022970"/>
    </source>
</evidence>
<dbReference type="InterPro" id="IPR027417">
    <property type="entry name" value="P-loop_NTPase"/>
</dbReference>
<dbReference type="Pfam" id="PF00005">
    <property type="entry name" value="ABC_tran"/>
    <property type="match status" value="1"/>
</dbReference>
<dbReference type="PROSITE" id="PS50893">
    <property type="entry name" value="ABC_TRANSPORTER_2"/>
    <property type="match status" value="1"/>
</dbReference>
<dbReference type="InterPro" id="IPR003593">
    <property type="entry name" value="AAA+_ATPase"/>
</dbReference>
<dbReference type="GO" id="GO:0022857">
    <property type="term" value="F:transmembrane transporter activity"/>
    <property type="evidence" value="ECO:0007669"/>
    <property type="project" value="TreeGrafter"/>
</dbReference>
<reference evidence="8 9" key="1">
    <citation type="submission" date="2016-10" db="EMBL/GenBank/DDBJ databases">
        <title>The Draft Genome Sequence of Actinokineospora bangkokensis 44EHWT reveals the biosynthetic pathway of antifungal compounds Thailandins with unusual extender unit butylmalonyl-CoA.</title>
        <authorList>
            <person name="Greule A."/>
            <person name="Intra B."/>
            <person name="Flemming S."/>
            <person name="Rommel M.G."/>
            <person name="Panbangred W."/>
            <person name="Bechthold A."/>
        </authorList>
    </citation>
    <scope>NUCLEOTIDE SEQUENCE [LARGE SCALE GENOMIC DNA]</scope>
    <source>
        <strain evidence="8 9">44EHW</strain>
    </source>
</reference>